<name>A0ACB8G3J1_9SAUR</name>
<keyword evidence="2" id="KW-1185">Reference proteome</keyword>
<comment type="caution">
    <text evidence="1">The sequence shown here is derived from an EMBL/GenBank/DDBJ whole genome shotgun (WGS) entry which is preliminary data.</text>
</comment>
<accession>A0ACB8G3J1</accession>
<proteinExistence type="predicted"/>
<evidence type="ECO:0000313" key="1">
    <source>
        <dbReference type="EMBL" id="KAH8014223.1"/>
    </source>
</evidence>
<sequence length="66" mass="7374">MKQDGVRTRLVDERENGRSSLEEAQTDGWNSDVPAASHMATLAHDSLIELCNCYIKKKNGPDLLNM</sequence>
<evidence type="ECO:0000313" key="2">
    <source>
        <dbReference type="Proteomes" id="UP000827872"/>
    </source>
</evidence>
<dbReference type="EMBL" id="CM037615">
    <property type="protein sequence ID" value="KAH8014223.1"/>
    <property type="molecule type" value="Genomic_DNA"/>
</dbReference>
<dbReference type="Proteomes" id="UP000827872">
    <property type="component" value="Linkage Group LG02"/>
</dbReference>
<reference evidence="1" key="1">
    <citation type="submission" date="2021-08" db="EMBL/GenBank/DDBJ databases">
        <title>The first chromosome-level gecko genome reveals the dynamic sex chromosomes of Neotropical dwarf geckos (Sphaerodactylidae: Sphaerodactylus).</title>
        <authorList>
            <person name="Pinto B.J."/>
            <person name="Keating S.E."/>
            <person name="Gamble T."/>
        </authorList>
    </citation>
    <scope>NUCLEOTIDE SEQUENCE</scope>
    <source>
        <strain evidence="1">TG3544</strain>
    </source>
</reference>
<organism evidence="1 2">
    <name type="scientific">Sphaerodactylus townsendi</name>
    <dbReference type="NCBI Taxonomy" id="933632"/>
    <lineage>
        <taxon>Eukaryota</taxon>
        <taxon>Metazoa</taxon>
        <taxon>Chordata</taxon>
        <taxon>Craniata</taxon>
        <taxon>Vertebrata</taxon>
        <taxon>Euteleostomi</taxon>
        <taxon>Lepidosauria</taxon>
        <taxon>Squamata</taxon>
        <taxon>Bifurcata</taxon>
        <taxon>Gekkota</taxon>
        <taxon>Sphaerodactylidae</taxon>
        <taxon>Sphaerodactylus</taxon>
    </lineage>
</organism>
<gene>
    <name evidence="1" type="ORF">K3G42_027575</name>
</gene>
<protein>
    <submittedName>
        <fullName evidence="1">Uncharacterized protein</fullName>
    </submittedName>
</protein>